<evidence type="ECO:0000256" key="1">
    <source>
        <dbReference type="SAM" id="MobiDB-lite"/>
    </source>
</evidence>
<proteinExistence type="predicted"/>
<evidence type="ECO:0000313" key="2">
    <source>
        <dbReference type="EMBL" id="QJA64000.1"/>
    </source>
</evidence>
<accession>A0A6M3J2I6</accession>
<organism evidence="2">
    <name type="scientific">viral metagenome</name>
    <dbReference type="NCBI Taxonomy" id="1070528"/>
    <lineage>
        <taxon>unclassified sequences</taxon>
        <taxon>metagenomes</taxon>
        <taxon>organismal metagenomes</taxon>
    </lineage>
</organism>
<dbReference type="EMBL" id="MT141510">
    <property type="protein sequence ID" value="QJA64000.1"/>
    <property type="molecule type" value="Genomic_DNA"/>
</dbReference>
<reference evidence="2" key="1">
    <citation type="submission" date="2020-03" db="EMBL/GenBank/DDBJ databases">
        <title>The deep terrestrial virosphere.</title>
        <authorList>
            <person name="Holmfeldt K."/>
            <person name="Nilsson E."/>
            <person name="Simone D."/>
            <person name="Lopez-Fernandez M."/>
            <person name="Wu X."/>
            <person name="de Brujin I."/>
            <person name="Lundin D."/>
            <person name="Andersson A."/>
            <person name="Bertilsson S."/>
            <person name="Dopson M."/>
        </authorList>
    </citation>
    <scope>NUCLEOTIDE SEQUENCE</scope>
    <source>
        <strain evidence="2">MM415B00562</strain>
    </source>
</reference>
<name>A0A6M3J2I6_9ZZZZ</name>
<sequence length="342" mass="38201">MPEGISPETAARFGLGGGGGEEVTDNYSYLNALSGWLTLVVKKGLATPEEAQDTLHKAHQLIGQGAPLESLPYFSAIKDQTQAGELNRQLHVERLFQDKEQKEKVAGEWEKSLEKYSESRGIEKYLRDRDRIQAIMGDEERPGGVRFQRPPPPPAAKIYKAALEGRNLSPAQRKYFEYQGGELFEQFSEEQPDARRLWWETLNPPPQPAGDDLRGIAVEAQQALERSQGAAEWMMKNVPDVVQGYRTAQGALETYYEGQAKAQPGLIDKAARTMAEARTAAQGALIGPGQEGLGQPDPTPKPNDPWEEYLKNVDFQAKFYKMSPTETGMQTRRYKPPTRFGF</sequence>
<dbReference type="AlphaFoldDB" id="A0A6M3J2I6"/>
<gene>
    <name evidence="2" type="ORF">MM415B00562_0034</name>
</gene>
<protein>
    <submittedName>
        <fullName evidence="2">Uncharacterized protein</fullName>
    </submittedName>
</protein>
<feature type="region of interest" description="Disordered" evidence="1">
    <location>
        <begin position="285"/>
        <end position="307"/>
    </location>
</feature>